<reference evidence="4" key="1">
    <citation type="submission" date="2016-10" db="EMBL/GenBank/DDBJ databases">
        <authorList>
            <person name="Varghese N."/>
            <person name="Submissions S."/>
        </authorList>
    </citation>
    <scope>NUCLEOTIDE SEQUENCE [LARGE SCALE GENOMIC DNA]</scope>
    <source>
        <strain evidence="4">CGMCC 4.6856</strain>
    </source>
</reference>
<keyword evidence="2" id="KW-0812">Transmembrane</keyword>
<keyword evidence="2" id="KW-1133">Transmembrane helix</keyword>
<keyword evidence="2" id="KW-0472">Membrane</keyword>
<keyword evidence="4" id="KW-1185">Reference proteome</keyword>
<dbReference type="STRING" id="1036181.SAMN05421756_101439"/>
<dbReference type="RefSeq" id="WP_139209709.1">
    <property type="nucleotide sequence ID" value="NZ_FOFA01000001.1"/>
</dbReference>
<gene>
    <name evidence="3" type="ORF">SAMN05421756_101439</name>
</gene>
<feature type="transmembrane region" description="Helical" evidence="2">
    <location>
        <begin position="27"/>
        <end position="49"/>
    </location>
</feature>
<feature type="region of interest" description="Disordered" evidence="1">
    <location>
        <begin position="1"/>
        <end position="20"/>
    </location>
</feature>
<dbReference type="OrthoDB" id="3734281at2"/>
<sequence length="121" mass="12319">MTSEAGATVARTPAEPGRERGQATLEMVALTAMLLGVVVLVLQLVVFVYTAHGAAQAAREGARAYSLGDDYGAAARAAAPGGVSVVEVSTFGPDHGVKVVVQAPTGFLIGDGRVSRRVVMP</sequence>
<evidence type="ECO:0000256" key="1">
    <source>
        <dbReference type="SAM" id="MobiDB-lite"/>
    </source>
</evidence>
<organism evidence="3 4">
    <name type="scientific">Microlunatus flavus</name>
    <dbReference type="NCBI Taxonomy" id="1036181"/>
    <lineage>
        <taxon>Bacteria</taxon>
        <taxon>Bacillati</taxon>
        <taxon>Actinomycetota</taxon>
        <taxon>Actinomycetes</taxon>
        <taxon>Propionibacteriales</taxon>
        <taxon>Propionibacteriaceae</taxon>
        <taxon>Microlunatus</taxon>
    </lineage>
</organism>
<dbReference type="EMBL" id="FOFA01000001">
    <property type="protein sequence ID" value="SEP70460.1"/>
    <property type="molecule type" value="Genomic_DNA"/>
</dbReference>
<dbReference type="AlphaFoldDB" id="A0A1H9A1B2"/>
<accession>A0A1H9A1B2</accession>
<dbReference type="Proteomes" id="UP000198504">
    <property type="component" value="Unassembled WGS sequence"/>
</dbReference>
<evidence type="ECO:0000313" key="3">
    <source>
        <dbReference type="EMBL" id="SEP70460.1"/>
    </source>
</evidence>
<name>A0A1H9A1B2_9ACTN</name>
<protein>
    <submittedName>
        <fullName evidence="3">TadE-like protein</fullName>
    </submittedName>
</protein>
<evidence type="ECO:0000256" key="2">
    <source>
        <dbReference type="SAM" id="Phobius"/>
    </source>
</evidence>
<proteinExistence type="predicted"/>
<evidence type="ECO:0000313" key="4">
    <source>
        <dbReference type="Proteomes" id="UP000198504"/>
    </source>
</evidence>